<evidence type="ECO:0000313" key="2">
    <source>
        <dbReference type="EMBL" id="KAF7503001.1"/>
    </source>
</evidence>
<name>A0A8H7A9D4_9EURO</name>
<feature type="compositionally biased region" description="Basic residues" evidence="1">
    <location>
        <begin position="1"/>
        <end position="11"/>
    </location>
</feature>
<gene>
    <name evidence="2" type="ORF">GJ744_004735</name>
</gene>
<feature type="compositionally biased region" description="Polar residues" evidence="1">
    <location>
        <begin position="12"/>
        <end position="28"/>
    </location>
</feature>
<comment type="caution">
    <text evidence="2">The sequence shown here is derived from an EMBL/GenBank/DDBJ whole genome shotgun (WGS) entry which is preliminary data.</text>
</comment>
<organism evidence="2 3">
    <name type="scientific">Endocarpon pusillum</name>
    <dbReference type="NCBI Taxonomy" id="364733"/>
    <lineage>
        <taxon>Eukaryota</taxon>
        <taxon>Fungi</taxon>
        <taxon>Dikarya</taxon>
        <taxon>Ascomycota</taxon>
        <taxon>Pezizomycotina</taxon>
        <taxon>Eurotiomycetes</taxon>
        <taxon>Chaetothyriomycetidae</taxon>
        <taxon>Verrucariales</taxon>
        <taxon>Verrucariaceae</taxon>
        <taxon>Endocarpon</taxon>
    </lineage>
</organism>
<evidence type="ECO:0000313" key="3">
    <source>
        <dbReference type="Proteomes" id="UP000606974"/>
    </source>
</evidence>
<dbReference type="Proteomes" id="UP000606974">
    <property type="component" value="Unassembled WGS sequence"/>
</dbReference>
<evidence type="ECO:0000256" key="1">
    <source>
        <dbReference type="SAM" id="MobiDB-lite"/>
    </source>
</evidence>
<proteinExistence type="predicted"/>
<accession>A0A8H7A9D4</accession>
<feature type="region of interest" description="Disordered" evidence="1">
    <location>
        <begin position="1"/>
        <end position="33"/>
    </location>
</feature>
<keyword evidence="3" id="KW-1185">Reference proteome</keyword>
<dbReference type="EMBL" id="JAACFV010000203">
    <property type="protein sequence ID" value="KAF7503001.1"/>
    <property type="molecule type" value="Genomic_DNA"/>
</dbReference>
<dbReference type="AlphaFoldDB" id="A0A8H7A9D4"/>
<reference evidence="2" key="1">
    <citation type="submission" date="2020-02" db="EMBL/GenBank/DDBJ databases">
        <authorList>
            <person name="Palmer J.M."/>
        </authorList>
    </citation>
    <scope>NUCLEOTIDE SEQUENCE</scope>
    <source>
        <strain evidence="2">EPUS1.4</strain>
        <tissue evidence="2">Thallus</tissue>
    </source>
</reference>
<protein>
    <submittedName>
        <fullName evidence="2">Uncharacterized protein</fullName>
    </submittedName>
</protein>
<sequence>MTMKLPKRHQTVRSSHGGSVETTQYIQSHENDPRISGWTSQKVVGALDSVVLSQTPPTRSALEQIQEG</sequence>